<organism evidence="2 3">
    <name type="scientific">Datura stramonium</name>
    <name type="common">Jimsonweed</name>
    <name type="synonym">Common thornapple</name>
    <dbReference type="NCBI Taxonomy" id="4076"/>
    <lineage>
        <taxon>Eukaryota</taxon>
        <taxon>Viridiplantae</taxon>
        <taxon>Streptophyta</taxon>
        <taxon>Embryophyta</taxon>
        <taxon>Tracheophyta</taxon>
        <taxon>Spermatophyta</taxon>
        <taxon>Magnoliopsida</taxon>
        <taxon>eudicotyledons</taxon>
        <taxon>Gunneridae</taxon>
        <taxon>Pentapetalae</taxon>
        <taxon>asterids</taxon>
        <taxon>lamiids</taxon>
        <taxon>Solanales</taxon>
        <taxon>Solanaceae</taxon>
        <taxon>Solanoideae</taxon>
        <taxon>Datureae</taxon>
        <taxon>Datura</taxon>
    </lineage>
</organism>
<comment type="caution">
    <text evidence="2">The sequence shown here is derived from an EMBL/GenBank/DDBJ whole genome shotgun (WGS) entry which is preliminary data.</text>
</comment>
<keyword evidence="3" id="KW-1185">Reference proteome</keyword>
<dbReference type="EMBL" id="JACEIK010003551">
    <property type="protein sequence ID" value="MCD9642163.1"/>
    <property type="molecule type" value="Genomic_DNA"/>
</dbReference>
<evidence type="ECO:0000256" key="1">
    <source>
        <dbReference type="SAM" id="MobiDB-lite"/>
    </source>
</evidence>
<evidence type="ECO:0000313" key="2">
    <source>
        <dbReference type="EMBL" id="MCD9642163.1"/>
    </source>
</evidence>
<gene>
    <name evidence="2" type="ORF">HAX54_028846</name>
</gene>
<name>A0ABS8V4T6_DATST</name>
<protein>
    <submittedName>
        <fullName evidence="2">Uncharacterized protein</fullName>
    </submittedName>
</protein>
<sequence>VSQDGSGNNRVLQRPVRDSGPLLGGGVAVDFHKEVAGGNHIPLYFTMSRGAAIVGIGVQELKKGNNNVRNDSLKTRTNLPVCSWYDSKNWAPQ</sequence>
<proteinExistence type="predicted"/>
<reference evidence="2 3" key="1">
    <citation type="journal article" date="2021" name="BMC Genomics">
        <title>Datura genome reveals duplications of psychoactive alkaloid biosynthetic genes and high mutation rate following tissue culture.</title>
        <authorList>
            <person name="Rajewski A."/>
            <person name="Carter-House D."/>
            <person name="Stajich J."/>
            <person name="Litt A."/>
        </authorList>
    </citation>
    <scope>NUCLEOTIDE SEQUENCE [LARGE SCALE GENOMIC DNA]</scope>
    <source>
        <strain evidence="2">AR-01</strain>
    </source>
</reference>
<feature type="region of interest" description="Disordered" evidence="1">
    <location>
        <begin position="1"/>
        <end position="20"/>
    </location>
</feature>
<feature type="compositionally biased region" description="Polar residues" evidence="1">
    <location>
        <begin position="1"/>
        <end position="11"/>
    </location>
</feature>
<dbReference type="Proteomes" id="UP000823775">
    <property type="component" value="Unassembled WGS sequence"/>
</dbReference>
<evidence type="ECO:0000313" key="3">
    <source>
        <dbReference type="Proteomes" id="UP000823775"/>
    </source>
</evidence>
<accession>A0ABS8V4T6</accession>
<feature type="non-terminal residue" evidence="2">
    <location>
        <position position="1"/>
    </location>
</feature>